<comment type="similarity">
    <text evidence="2 7 8">In the C-terminal section; belongs to the NAD synthetase family.</text>
</comment>
<dbReference type="InterPro" id="IPR014445">
    <property type="entry name" value="Gln-dep_NAD_synthase"/>
</dbReference>
<feature type="active site" description="Proton acceptor; for glutaminase activity" evidence="7">
    <location>
        <position position="44"/>
    </location>
</feature>
<comment type="caution">
    <text evidence="7">Lacks conserved residue(s) required for the propagation of feature annotation.</text>
</comment>
<comment type="caution">
    <text evidence="11">The sequence shown here is derived from an EMBL/GenBank/DDBJ whole genome shotgun (WGS) entry which is preliminary data.</text>
</comment>
<comment type="catalytic activity">
    <reaction evidence="7 8">
        <text>deamido-NAD(+) + L-glutamine + ATP + H2O = L-glutamate + AMP + diphosphate + NAD(+) + H(+)</text>
        <dbReference type="Rhea" id="RHEA:24384"/>
        <dbReference type="ChEBI" id="CHEBI:15377"/>
        <dbReference type="ChEBI" id="CHEBI:15378"/>
        <dbReference type="ChEBI" id="CHEBI:29985"/>
        <dbReference type="ChEBI" id="CHEBI:30616"/>
        <dbReference type="ChEBI" id="CHEBI:33019"/>
        <dbReference type="ChEBI" id="CHEBI:57540"/>
        <dbReference type="ChEBI" id="CHEBI:58359"/>
        <dbReference type="ChEBI" id="CHEBI:58437"/>
        <dbReference type="ChEBI" id="CHEBI:456215"/>
        <dbReference type="EC" id="6.3.5.1"/>
    </reaction>
</comment>
<evidence type="ECO:0000256" key="2">
    <source>
        <dbReference type="ARBA" id="ARBA00007145"/>
    </source>
</evidence>
<dbReference type="FunFam" id="3.40.50.620:FF:000106">
    <property type="entry name" value="Glutamine-dependent NAD(+) synthetase"/>
    <property type="match status" value="1"/>
</dbReference>
<keyword evidence="6 7" id="KW-0520">NAD</keyword>
<dbReference type="SUPFAM" id="SSF56317">
    <property type="entry name" value="Carbon-nitrogen hydrolase"/>
    <property type="match status" value="1"/>
</dbReference>
<dbReference type="GO" id="GO:0005524">
    <property type="term" value="F:ATP binding"/>
    <property type="evidence" value="ECO:0007669"/>
    <property type="project" value="UniProtKB-UniRule"/>
</dbReference>
<dbReference type="GO" id="GO:0004359">
    <property type="term" value="F:glutaminase activity"/>
    <property type="evidence" value="ECO:0007669"/>
    <property type="project" value="InterPro"/>
</dbReference>
<evidence type="ECO:0000313" key="11">
    <source>
        <dbReference type="EMBL" id="MBB5159978.1"/>
    </source>
</evidence>
<dbReference type="InterPro" id="IPR022310">
    <property type="entry name" value="NAD/GMP_synthase"/>
</dbReference>
<feature type="binding site" evidence="7">
    <location>
        <position position="431"/>
    </location>
    <ligand>
        <name>ATP</name>
        <dbReference type="ChEBI" id="CHEBI:30616"/>
    </ligand>
</feature>
<dbReference type="InterPro" id="IPR036526">
    <property type="entry name" value="C-N_Hydrolase_sf"/>
</dbReference>
<dbReference type="PANTHER" id="PTHR23090:SF9">
    <property type="entry name" value="GLUTAMINE-DEPENDENT NAD(+) SYNTHETASE"/>
    <property type="match status" value="1"/>
</dbReference>
<dbReference type="PANTHER" id="PTHR23090">
    <property type="entry name" value="NH 3 /GLUTAMINE-DEPENDENT NAD + SYNTHETASE"/>
    <property type="match status" value="1"/>
</dbReference>
<dbReference type="NCBIfam" id="TIGR00552">
    <property type="entry name" value="nadE"/>
    <property type="match status" value="1"/>
</dbReference>
<gene>
    <name evidence="7" type="primary">nadE</name>
    <name evidence="11" type="ORF">BJ970_007579</name>
</gene>
<comment type="function">
    <text evidence="7">Catalyzes the ATP-dependent amidation of deamido-NAD to form NAD. Uses L-glutamine as a nitrogen source.</text>
</comment>
<dbReference type="Gene3D" id="3.40.50.620">
    <property type="entry name" value="HUPs"/>
    <property type="match status" value="1"/>
</dbReference>
<evidence type="ECO:0000256" key="5">
    <source>
        <dbReference type="ARBA" id="ARBA00022840"/>
    </source>
</evidence>
<feature type="binding site" evidence="7">
    <location>
        <position position="407"/>
    </location>
    <ligand>
        <name>deamido-NAD(+)</name>
        <dbReference type="ChEBI" id="CHEBI:58437"/>
        <note>ligand shared between two neighboring subunits</note>
    </ligand>
</feature>
<organism evidence="11 12">
    <name type="scientific">Saccharopolyspora phatthalungensis</name>
    <dbReference type="NCBI Taxonomy" id="664693"/>
    <lineage>
        <taxon>Bacteria</taxon>
        <taxon>Bacillati</taxon>
        <taxon>Actinomycetota</taxon>
        <taxon>Actinomycetes</taxon>
        <taxon>Pseudonocardiales</taxon>
        <taxon>Pseudonocardiaceae</taxon>
        <taxon>Saccharopolyspora</taxon>
    </lineage>
</organism>
<dbReference type="GO" id="GO:0009435">
    <property type="term" value="P:NAD+ biosynthetic process"/>
    <property type="evidence" value="ECO:0007669"/>
    <property type="project" value="UniProtKB-UniRule"/>
</dbReference>
<keyword evidence="4 7" id="KW-0547">Nucleotide-binding</keyword>
<evidence type="ECO:0000256" key="6">
    <source>
        <dbReference type="ARBA" id="ARBA00023027"/>
    </source>
</evidence>
<evidence type="ECO:0000256" key="3">
    <source>
        <dbReference type="ARBA" id="ARBA00022598"/>
    </source>
</evidence>
<evidence type="ECO:0000256" key="1">
    <source>
        <dbReference type="ARBA" id="ARBA00005188"/>
    </source>
</evidence>
<accession>A0A840QK70</accession>
<dbReference type="CDD" id="cd00553">
    <property type="entry name" value="NAD_synthase"/>
    <property type="match status" value="1"/>
</dbReference>
<comment type="similarity">
    <text evidence="9">Belongs to the NAD synthetase family.</text>
</comment>
<dbReference type="CDD" id="cd07570">
    <property type="entry name" value="GAT_Gln-NAD-synth"/>
    <property type="match status" value="1"/>
</dbReference>
<evidence type="ECO:0000256" key="8">
    <source>
        <dbReference type="PIRNR" id="PIRNR006630"/>
    </source>
</evidence>
<dbReference type="Pfam" id="PF00795">
    <property type="entry name" value="CN_hydrolase"/>
    <property type="match status" value="1"/>
</dbReference>
<keyword evidence="5 7" id="KW-0067">ATP-binding</keyword>
<reference evidence="11 12" key="1">
    <citation type="submission" date="2020-08" db="EMBL/GenBank/DDBJ databases">
        <title>Sequencing the genomes of 1000 actinobacteria strains.</title>
        <authorList>
            <person name="Klenk H.-P."/>
        </authorList>
    </citation>
    <scope>NUCLEOTIDE SEQUENCE [LARGE SCALE GENOMIC DNA]</scope>
    <source>
        <strain evidence="11 12">DSM 45584</strain>
    </source>
</reference>
<dbReference type="GO" id="GO:0005737">
    <property type="term" value="C:cytoplasm"/>
    <property type="evidence" value="ECO:0007669"/>
    <property type="project" value="InterPro"/>
</dbReference>
<evidence type="ECO:0000259" key="10">
    <source>
        <dbReference type="PROSITE" id="PS50263"/>
    </source>
</evidence>
<evidence type="ECO:0000313" key="12">
    <source>
        <dbReference type="Proteomes" id="UP000584374"/>
    </source>
</evidence>
<feature type="active site" description="For glutaminase activity" evidence="7">
    <location>
        <position position="125"/>
    </location>
</feature>
<dbReference type="HAMAP" id="MF_02090">
    <property type="entry name" value="NadE_glutamine_dep"/>
    <property type="match status" value="1"/>
</dbReference>
<dbReference type="Gene3D" id="3.60.110.10">
    <property type="entry name" value="Carbon-nitrogen hydrolase"/>
    <property type="match status" value="1"/>
</dbReference>
<protein>
    <recommendedName>
        <fullName evidence="7 8">Glutamine-dependent NAD(+) synthetase</fullName>
        <ecNumber evidence="7 8">6.3.5.1</ecNumber>
    </recommendedName>
    <alternativeName>
        <fullName evidence="7 8">NAD(+) synthase [glutamine-hydrolyzing]</fullName>
    </alternativeName>
</protein>
<feature type="binding site" evidence="7">
    <location>
        <begin position="330"/>
        <end position="337"/>
    </location>
    <ligand>
        <name>ATP</name>
        <dbReference type="ChEBI" id="CHEBI:30616"/>
    </ligand>
</feature>
<dbReference type="InterPro" id="IPR003694">
    <property type="entry name" value="NAD_synthase"/>
</dbReference>
<dbReference type="NCBIfam" id="NF010588">
    <property type="entry name" value="PRK13981.1"/>
    <property type="match status" value="1"/>
</dbReference>
<dbReference type="EMBL" id="JACHIW010000004">
    <property type="protein sequence ID" value="MBB5159978.1"/>
    <property type="molecule type" value="Genomic_DNA"/>
</dbReference>
<dbReference type="InterPro" id="IPR003010">
    <property type="entry name" value="C-N_Hydrolase"/>
</dbReference>
<keyword evidence="12" id="KW-1185">Reference proteome</keyword>
<dbReference type="GO" id="GO:0008795">
    <property type="term" value="F:NAD+ synthase activity"/>
    <property type="evidence" value="ECO:0007669"/>
    <property type="project" value="UniProtKB-UniRule"/>
</dbReference>
<proteinExistence type="inferred from homology"/>
<evidence type="ECO:0000256" key="9">
    <source>
        <dbReference type="RuleBase" id="RU003811"/>
    </source>
</evidence>
<feature type="binding site" evidence="7">
    <location>
        <position position="553"/>
    </location>
    <ligand>
        <name>deamido-NAD(+)</name>
        <dbReference type="ChEBI" id="CHEBI:58437"/>
        <note>ligand shared between two neighboring subunits</note>
    </ligand>
</feature>
<keyword evidence="3 7" id="KW-0436">Ligase</keyword>
<sequence length="598" mass="63950">MTTLRVALAQINPVLGDIQGNSAEVLRWSRKAAELGADLVAFPELALTGCPVQDLGARPEFVAASVAGLSQVAADLKADGFGELTVAVGYLDDGAAAGGDGGPCREPRNAVALLRNGEVVARSFKHRLPNHGVFDEKRVFASGQELVVAQVNGVDVALVIGDDMNEDAAPFATAAQAQVGLVLHLCAAPYWRGHRRARMDRLTRLTGAVGAPIASVNVVGGQDELVFDGGSAIIEPSGQVLAEGASFAEDLLVTELELAKASNPQGQHLREVPLGVADRVEPTWPQLSLADLVPEQQASRPDDLREVWQALVTGTRDYARKNGFESAVVALSGGIDSAVVTVLAADALGAGNVTAISMPSLFSSDHSKSDAAELTRRTGVDFRIVPIQPIVDAVLSLLPVDNVALENVQARARGLLLMGVANQEDRLPLNTGNKTEYGCGHNTLYGDQVGGYAPLIDVPKTLVWALARWRNDQARRQEQPEPVPVNIITKEPSPELQPGQVDSQLLPASYEVMDQIITGYIENDLGRDDLIRTGIEAIVVDRVIEMIERSEFKRRQAPPGPKISIKAFGRDRRMPITNQFVPHGRSAVYFPQHDLALG</sequence>
<dbReference type="UniPathway" id="UPA00253">
    <property type="reaction ID" value="UER00334"/>
</dbReference>
<dbReference type="EC" id="6.3.5.1" evidence="7 8"/>
<name>A0A840QK70_9PSEU</name>
<evidence type="ECO:0000256" key="4">
    <source>
        <dbReference type="ARBA" id="ARBA00022741"/>
    </source>
</evidence>
<dbReference type="Pfam" id="PF02540">
    <property type="entry name" value="NAD_synthase"/>
    <property type="match status" value="1"/>
</dbReference>
<comment type="pathway">
    <text evidence="1 7 8">Cofactor biosynthesis; NAD(+) biosynthesis; NAD(+) from deamido-NAD(+) (L-Gln route): step 1/1.</text>
</comment>
<evidence type="ECO:0000256" key="7">
    <source>
        <dbReference type="HAMAP-Rule" id="MF_02090"/>
    </source>
</evidence>
<dbReference type="PIRSF" id="PIRSF006630">
    <property type="entry name" value="NADS_GAT"/>
    <property type="match status" value="1"/>
</dbReference>
<feature type="binding site" evidence="7">
    <location>
        <position position="436"/>
    </location>
    <ligand>
        <name>deamido-NAD(+)</name>
        <dbReference type="ChEBI" id="CHEBI:58437"/>
        <note>ligand shared between two neighboring subunits</note>
    </ligand>
</feature>
<dbReference type="GO" id="GO:0003952">
    <property type="term" value="F:NAD+ synthase (glutamine-hydrolyzing) activity"/>
    <property type="evidence" value="ECO:0007669"/>
    <property type="project" value="UniProtKB-UniRule"/>
</dbReference>
<dbReference type="Proteomes" id="UP000584374">
    <property type="component" value="Unassembled WGS sequence"/>
</dbReference>
<dbReference type="SUPFAM" id="SSF52402">
    <property type="entry name" value="Adenine nucleotide alpha hydrolases-like"/>
    <property type="match status" value="1"/>
</dbReference>
<dbReference type="AlphaFoldDB" id="A0A840QK70"/>
<feature type="domain" description="CN hydrolase" evidence="10">
    <location>
        <begin position="4"/>
        <end position="258"/>
    </location>
</feature>
<dbReference type="RefSeq" id="WP_184733085.1">
    <property type="nucleotide sequence ID" value="NZ_JACHIW010000004.1"/>
</dbReference>
<dbReference type="PROSITE" id="PS50263">
    <property type="entry name" value="CN_HYDROLASE"/>
    <property type="match status" value="1"/>
</dbReference>
<dbReference type="InterPro" id="IPR014729">
    <property type="entry name" value="Rossmann-like_a/b/a_fold"/>
</dbReference>